<dbReference type="SUPFAM" id="SSF52833">
    <property type="entry name" value="Thioredoxin-like"/>
    <property type="match status" value="1"/>
</dbReference>
<name>A0A9W4QVD6_PSEHA</name>
<dbReference type="PANTHER" id="PTHR11592:SF78">
    <property type="entry name" value="GLUTATHIONE PEROXIDASE"/>
    <property type="match status" value="1"/>
</dbReference>
<evidence type="ECO:0000256" key="4">
    <source>
        <dbReference type="PIRSR" id="PIRSR000303-1"/>
    </source>
</evidence>
<gene>
    <name evidence="6" type="primary">bsaA</name>
    <name evidence="6" type="ORF">PSEHALCIP103_01133</name>
</gene>
<protein>
    <recommendedName>
        <fullName evidence="5">Glutathione peroxidase</fullName>
    </recommendedName>
</protein>
<organism evidence="6 7">
    <name type="scientific">Pseudoalteromonas haloplanktis</name>
    <name type="common">Alteromonas haloplanktis</name>
    <dbReference type="NCBI Taxonomy" id="228"/>
    <lineage>
        <taxon>Bacteria</taxon>
        <taxon>Pseudomonadati</taxon>
        <taxon>Pseudomonadota</taxon>
        <taxon>Gammaproteobacteria</taxon>
        <taxon>Alteromonadales</taxon>
        <taxon>Pseudoalteromonadaceae</taxon>
        <taxon>Pseudoalteromonas</taxon>
    </lineage>
</organism>
<dbReference type="InterPro" id="IPR000889">
    <property type="entry name" value="Glutathione_peroxidase"/>
</dbReference>
<dbReference type="PROSITE" id="PS51355">
    <property type="entry name" value="GLUTATHIONE_PEROXID_3"/>
    <property type="match status" value="1"/>
</dbReference>
<dbReference type="PANTHER" id="PTHR11592">
    <property type="entry name" value="GLUTATHIONE PEROXIDASE"/>
    <property type="match status" value="1"/>
</dbReference>
<evidence type="ECO:0000313" key="7">
    <source>
        <dbReference type="Proteomes" id="UP001152447"/>
    </source>
</evidence>
<keyword evidence="7" id="KW-1185">Reference proteome</keyword>
<dbReference type="PROSITE" id="PS00460">
    <property type="entry name" value="GLUTATHIONE_PEROXID_1"/>
    <property type="match status" value="1"/>
</dbReference>
<keyword evidence="3 5" id="KW-0560">Oxidoreductase</keyword>
<sequence>MHPFHQLSATSLQGQPIDFKEFVGKVVLIVNTASECGFTYQYESLQALHEKYASQGLIIIGFPCNQFGQQEPGDANQIAQGCLINYGVSFLIAEKVNVNGQHTDSVFRYLKSVLPGFLTRKIKWNFTKFLVAADGTPIERYAPFTKPEKLEKVIEKALLAAKV</sequence>
<evidence type="ECO:0000256" key="5">
    <source>
        <dbReference type="RuleBase" id="RU000499"/>
    </source>
</evidence>
<dbReference type="RefSeq" id="WP_262976354.1">
    <property type="nucleotide sequence ID" value="NZ_CAMAPB010000012.1"/>
</dbReference>
<dbReference type="Proteomes" id="UP001152447">
    <property type="component" value="Unassembled WGS sequence"/>
</dbReference>
<reference evidence="6" key="1">
    <citation type="submission" date="2022-07" db="EMBL/GenBank/DDBJ databases">
        <authorList>
            <person name="Criscuolo A."/>
        </authorList>
    </citation>
    <scope>NUCLEOTIDE SEQUENCE</scope>
    <source>
        <strain evidence="6">CIP103197</strain>
    </source>
</reference>
<evidence type="ECO:0000313" key="6">
    <source>
        <dbReference type="EMBL" id="CAH9054922.1"/>
    </source>
</evidence>
<feature type="active site" evidence="4">
    <location>
        <position position="36"/>
    </location>
</feature>
<comment type="similarity">
    <text evidence="1 5">Belongs to the glutathione peroxidase family.</text>
</comment>
<dbReference type="InterPro" id="IPR029759">
    <property type="entry name" value="GPX_AS"/>
</dbReference>
<dbReference type="InterPro" id="IPR029760">
    <property type="entry name" value="GPX_CS"/>
</dbReference>
<dbReference type="EMBL" id="CAMAPB010000012">
    <property type="protein sequence ID" value="CAH9054922.1"/>
    <property type="molecule type" value="Genomic_DNA"/>
</dbReference>
<dbReference type="PRINTS" id="PR01011">
    <property type="entry name" value="GLUTPROXDASE"/>
</dbReference>
<proteinExistence type="inferred from homology"/>
<dbReference type="GO" id="GO:0004601">
    <property type="term" value="F:peroxidase activity"/>
    <property type="evidence" value="ECO:0007669"/>
    <property type="project" value="UniProtKB-KW"/>
</dbReference>
<dbReference type="Pfam" id="PF00255">
    <property type="entry name" value="GSHPx"/>
    <property type="match status" value="1"/>
</dbReference>
<comment type="caution">
    <text evidence="6">The sequence shown here is derived from an EMBL/GenBank/DDBJ whole genome shotgun (WGS) entry which is preliminary data.</text>
</comment>
<dbReference type="FunFam" id="3.40.30.10:FF:000010">
    <property type="entry name" value="Glutathione peroxidase"/>
    <property type="match status" value="1"/>
</dbReference>
<evidence type="ECO:0000256" key="2">
    <source>
        <dbReference type="ARBA" id="ARBA00022559"/>
    </source>
</evidence>
<dbReference type="CDD" id="cd00340">
    <property type="entry name" value="GSH_Peroxidase"/>
    <property type="match status" value="1"/>
</dbReference>
<dbReference type="InterPro" id="IPR036249">
    <property type="entry name" value="Thioredoxin-like_sf"/>
</dbReference>
<evidence type="ECO:0000256" key="1">
    <source>
        <dbReference type="ARBA" id="ARBA00006926"/>
    </source>
</evidence>
<dbReference type="PROSITE" id="PS00763">
    <property type="entry name" value="GLUTATHIONE_PEROXID_2"/>
    <property type="match status" value="1"/>
</dbReference>
<dbReference type="GO" id="GO:0034599">
    <property type="term" value="P:cellular response to oxidative stress"/>
    <property type="evidence" value="ECO:0007669"/>
    <property type="project" value="TreeGrafter"/>
</dbReference>
<dbReference type="AlphaFoldDB" id="A0A9W4QVD6"/>
<evidence type="ECO:0000256" key="3">
    <source>
        <dbReference type="ARBA" id="ARBA00023002"/>
    </source>
</evidence>
<dbReference type="PIRSF" id="PIRSF000303">
    <property type="entry name" value="Glutathion_perox"/>
    <property type="match status" value="1"/>
</dbReference>
<dbReference type="Gene3D" id="3.40.30.10">
    <property type="entry name" value="Glutaredoxin"/>
    <property type="match status" value="1"/>
</dbReference>
<keyword evidence="2 5" id="KW-0575">Peroxidase</keyword>
<accession>A0A9W4QVD6</accession>